<feature type="compositionally biased region" description="Polar residues" evidence="1">
    <location>
        <begin position="213"/>
        <end position="238"/>
    </location>
</feature>
<feature type="compositionally biased region" description="Acidic residues" evidence="1">
    <location>
        <begin position="185"/>
        <end position="194"/>
    </location>
</feature>
<dbReference type="SUPFAM" id="SSF47473">
    <property type="entry name" value="EF-hand"/>
    <property type="match status" value="1"/>
</dbReference>
<sequence length="253" mass="25721">MSGINSLSASLAQIFSQTQSTGSSQSTESSSGVEGIGAFALTSTQSTASTQAVDAVSEITSSGQGSVDQLSDQIKAMLLEMQESTDTSASDGAFDAQQLFDDLDTDDDGTLTKDEFLAGKPDDVSDEMAENLWSMMAGSEAESISQDDYLTSMAPPPGATTTTATADESTGSSSGGDSAATADTENYDPLDTNEDGIVSLAELMAAAPADETPSASSLPDTNSQTSSTGDDATTTVGNGATPFDNRLMAQLMA</sequence>
<dbReference type="InterPro" id="IPR011992">
    <property type="entry name" value="EF-hand-dom_pair"/>
</dbReference>
<name>A0A154LBF5_9PROT</name>
<dbReference type="InterPro" id="IPR018247">
    <property type="entry name" value="EF_Hand_1_Ca_BS"/>
</dbReference>
<reference evidence="3 4" key="1">
    <citation type="submission" date="2015-12" db="EMBL/GenBank/DDBJ databases">
        <title>Genome sequence of Thalassospira lucentensis MCCC 1A02072.</title>
        <authorList>
            <person name="Lu L."/>
            <person name="Lai Q."/>
            <person name="Shao Z."/>
            <person name="Qian P."/>
        </authorList>
    </citation>
    <scope>NUCLEOTIDE SEQUENCE [LARGE SCALE GENOMIC DNA]</scope>
    <source>
        <strain evidence="3 4">MCCC 1A02072</strain>
    </source>
</reference>
<dbReference type="OrthoDB" id="8305448at2"/>
<evidence type="ECO:0000256" key="1">
    <source>
        <dbReference type="SAM" id="MobiDB-lite"/>
    </source>
</evidence>
<feature type="compositionally biased region" description="Low complexity" evidence="1">
    <location>
        <begin position="159"/>
        <end position="184"/>
    </location>
</feature>
<dbReference type="EMBL" id="LPVY01000001">
    <property type="protein sequence ID" value="KZB69484.1"/>
    <property type="molecule type" value="Genomic_DNA"/>
</dbReference>
<feature type="region of interest" description="Disordered" evidence="1">
    <location>
        <begin position="137"/>
        <end position="253"/>
    </location>
</feature>
<proteinExistence type="predicted"/>
<dbReference type="Proteomes" id="UP000076335">
    <property type="component" value="Unassembled WGS sequence"/>
</dbReference>
<dbReference type="AlphaFoldDB" id="A0A154LBF5"/>
<dbReference type="PROSITE" id="PS00018">
    <property type="entry name" value="EF_HAND_1"/>
    <property type="match status" value="2"/>
</dbReference>
<dbReference type="Gene3D" id="1.10.238.10">
    <property type="entry name" value="EF-hand"/>
    <property type="match status" value="1"/>
</dbReference>
<evidence type="ECO:0000259" key="2">
    <source>
        <dbReference type="PROSITE" id="PS50222"/>
    </source>
</evidence>
<dbReference type="GO" id="GO:0005509">
    <property type="term" value="F:calcium ion binding"/>
    <property type="evidence" value="ECO:0007669"/>
    <property type="project" value="InterPro"/>
</dbReference>
<dbReference type="Pfam" id="PF13202">
    <property type="entry name" value="EF-hand_5"/>
    <property type="match status" value="1"/>
</dbReference>
<protein>
    <recommendedName>
        <fullName evidence="2">EF-hand domain-containing protein</fullName>
    </recommendedName>
</protein>
<gene>
    <name evidence="3" type="ORF">AUP42_00265</name>
</gene>
<evidence type="ECO:0000313" key="3">
    <source>
        <dbReference type="EMBL" id="KZB69484.1"/>
    </source>
</evidence>
<evidence type="ECO:0000313" key="4">
    <source>
        <dbReference type="Proteomes" id="UP000076335"/>
    </source>
</evidence>
<organism evidence="3 4">
    <name type="scientific">Thalassospira lucentensis</name>
    <dbReference type="NCBI Taxonomy" id="168935"/>
    <lineage>
        <taxon>Bacteria</taxon>
        <taxon>Pseudomonadati</taxon>
        <taxon>Pseudomonadota</taxon>
        <taxon>Alphaproteobacteria</taxon>
        <taxon>Rhodospirillales</taxon>
        <taxon>Thalassospiraceae</taxon>
        <taxon>Thalassospira</taxon>
    </lineage>
</organism>
<dbReference type="PROSITE" id="PS50222">
    <property type="entry name" value="EF_HAND_2"/>
    <property type="match status" value="1"/>
</dbReference>
<comment type="caution">
    <text evidence="3">The sequence shown here is derived from an EMBL/GenBank/DDBJ whole genome shotgun (WGS) entry which is preliminary data.</text>
</comment>
<feature type="domain" description="EF-hand" evidence="2">
    <location>
        <begin position="91"/>
        <end position="126"/>
    </location>
</feature>
<dbReference type="InterPro" id="IPR002048">
    <property type="entry name" value="EF_hand_dom"/>
</dbReference>
<accession>A0A154LBF5</accession>
<dbReference type="RefSeq" id="WP_062947779.1">
    <property type="nucleotide sequence ID" value="NZ_LPVY01000001.1"/>
</dbReference>